<evidence type="ECO:0000256" key="2">
    <source>
        <dbReference type="ARBA" id="ARBA00023125"/>
    </source>
</evidence>
<dbReference type="InterPro" id="IPR039418">
    <property type="entry name" value="LexA-like"/>
</dbReference>
<feature type="domain" description="HTH cro/C1-type" evidence="4">
    <location>
        <begin position="7"/>
        <end position="62"/>
    </location>
</feature>
<evidence type="ECO:0000256" key="3">
    <source>
        <dbReference type="ARBA" id="ARBA00023163"/>
    </source>
</evidence>
<dbReference type="PANTHER" id="PTHR40661">
    <property type="match status" value="1"/>
</dbReference>
<keyword evidence="2 5" id="KW-0238">DNA-binding</keyword>
<dbReference type="SUPFAM" id="SSF51306">
    <property type="entry name" value="LexA/Signal peptidase"/>
    <property type="match status" value="1"/>
</dbReference>
<keyword evidence="3" id="KW-0804">Transcription</keyword>
<dbReference type="EMBL" id="LRQE01000039">
    <property type="protein sequence ID" value="KXA28922.1"/>
    <property type="molecule type" value="Genomic_DNA"/>
</dbReference>
<dbReference type="AlphaFoldDB" id="A0A133PK56"/>
<dbReference type="CDD" id="cd00093">
    <property type="entry name" value="HTH_XRE"/>
    <property type="match status" value="1"/>
</dbReference>
<protein>
    <submittedName>
        <fullName evidence="5">DNA-binding helix-turn-helix protein</fullName>
    </submittedName>
</protein>
<evidence type="ECO:0000313" key="6">
    <source>
        <dbReference type="Proteomes" id="UP000070174"/>
    </source>
</evidence>
<reference evidence="5 6" key="1">
    <citation type="submission" date="2016-01" db="EMBL/GenBank/DDBJ databases">
        <authorList>
            <person name="Oliw E.H."/>
        </authorList>
    </citation>
    <scope>NUCLEOTIDE SEQUENCE [LARGE SCALE GENOMIC DNA]</scope>
    <source>
        <strain evidence="5 6">CMW7756A</strain>
    </source>
</reference>
<dbReference type="Proteomes" id="UP000070174">
    <property type="component" value="Unassembled WGS sequence"/>
</dbReference>
<dbReference type="InterPro" id="IPR001387">
    <property type="entry name" value="Cro/C1-type_HTH"/>
</dbReference>
<dbReference type="RefSeq" id="WP_060800546.1">
    <property type="nucleotide sequence ID" value="NZ_KQ957105.1"/>
</dbReference>
<dbReference type="Gene3D" id="1.10.260.40">
    <property type="entry name" value="lambda repressor-like DNA-binding domains"/>
    <property type="match status" value="1"/>
</dbReference>
<evidence type="ECO:0000256" key="1">
    <source>
        <dbReference type="ARBA" id="ARBA00023015"/>
    </source>
</evidence>
<dbReference type="GO" id="GO:0003677">
    <property type="term" value="F:DNA binding"/>
    <property type="evidence" value="ECO:0007669"/>
    <property type="project" value="UniProtKB-KW"/>
</dbReference>
<organism evidence="5">
    <name type="scientific">Peptoniphilus harei</name>
    <dbReference type="NCBI Taxonomy" id="54005"/>
    <lineage>
        <taxon>Bacteria</taxon>
        <taxon>Bacillati</taxon>
        <taxon>Bacillota</taxon>
        <taxon>Tissierellia</taxon>
        <taxon>Tissierellales</taxon>
        <taxon>Peptoniphilaceae</taxon>
        <taxon>Peptoniphilus</taxon>
    </lineage>
</organism>
<dbReference type="Pfam" id="PF01381">
    <property type="entry name" value="HTH_3"/>
    <property type="match status" value="1"/>
</dbReference>
<dbReference type="InterPro" id="IPR015927">
    <property type="entry name" value="Peptidase_S24_S26A/B/C"/>
</dbReference>
<dbReference type="SUPFAM" id="SSF47413">
    <property type="entry name" value="lambda repressor-like DNA-binding domains"/>
    <property type="match status" value="1"/>
</dbReference>
<dbReference type="PROSITE" id="PS50943">
    <property type="entry name" value="HTH_CROC1"/>
    <property type="match status" value="1"/>
</dbReference>
<keyword evidence="1" id="KW-0805">Transcription regulation</keyword>
<proteinExistence type="predicted"/>
<evidence type="ECO:0000313" key="5">
    <source>
        <dbReference type="EMBL" id="KXA28922.1"/>
    </source>
</evidence>
<comment type="caution">
    <text evidence="5">The sequence shown here is derived from an EMBL/GenBank/DDBJ whole genome shotgun (WGS) entry which is preliminary data.</text>
</comment>
<dbReference type="PATRIC" id="fig|54005.3.peg.1517"/>
<gene>
    <name evidence="5" type="ORF">HMPREF3229_01554</name>
</gene>
<dbReference type="Gene3D" id="2.10.109.10">
    <property type="entry name" value="Umud Fragment, subunit A"/>
    <property type="match status" value="1"/>
</dbReference>
<sequence>MNVGKLLKNRREQLNLSQQEVANLVGVSKSIISRWENGEVRNMGIDKIKSLCKALSLDPLTLINNDIDETPKTLGYSEYPYIPDAVAAGIPETIEGTTELSQIPIADELLGKYAKNKNVIIMKVNGESMNRVIENGSIIGVLTGVSPYDLHDGDLVVFNHEYEYSVKRFYNLGEKIVFRPDSTELQFTDIVYNADDNIEIIGKVIMSSKNYS</sequence>
<dbReference type="InterPro" id="IPR036286">
    <property type="entry name" value="LexA/Signal_pep-like_sf"/>
</dbReference>
<dbReference type="InterPro" id="IPR010982">
    <property type="entry name" value="Lambda_DNA-bd_dom_sf"/>
</dbReference>
<dbReference type="CDD" id="cd06529">
    <property type="entry name" value="S24_LexA-like"/>
    <property type="match status" value="1"/>
</dbReference>
<evidence type="ECO:0000259" key="4">
    <source>
        <dbReference type="PROSITE" id="PS50943"/>
    </source>
</evidence>
<dbReference type="PANTHER" id="PTHR40661:SF3">
    <property type="entry name" value="FELS-1 PROPHAGE TRANSCRIPTIONAL REGULATOR"/>
    <property type="match status" value="1"/>
</dbReference>
<name>A0A133PK56_9FIRM</name>
<accession>A0A133PK56</accession>
<dbReference type="SMART" id="SM00530">
    <property type="entry name" value="HTH_XRE"/>
    <property type="match status" value="1"/>
</dbReference>
<dbReference type="Pfam" id="PF00717">
    <property type="entry name" value="Peptidase_S24"/>
    <property type="match status" value="1"/>
</dbReference>